<dbReference type="Gene3D" id="3.20.20.100">
    <property type="entry name" value="NADP-dependent oxidoreductase domain"/>
    <property type="match status" value="1"/>
</dbReference>
<evidence type="ECO:0000256" key="7">
    <source>
        <dbReference type="PIRSR" id="PIRSR000097-3"/>
    </source>
</evidence>
<dbReference type="RefSeq" id="WP_138573691.1">
    <property type="nucleotide sequence ID" value="NZ_CP040819.1"/>
</dbReference>
<dbReference type="KEGG" id="ppru:FDP22_18910"/>
<dbReference type="FunFam" id="3.20.20.100:FF:000002">
    <property type="entry name" value="2,5-diketo-D-gluconic acid reductase A"/>
    <property type="match status" value="1"/>
</dbReference>
<dbReference type="GO" id="GO:0051596">
    <property type="term" value="P:methylglyoxal catabolic process"/>
    <property type="evidence" value="ECO:0007669"/>
    <property type="project" value="TreeGrafter"/>
</dbReference>
<dbReference type="InterPro" id="IPR020471">
    <property type="entry name" value="AKR"/>
</dbReference>
<evidence type="ECO:0000313" key="9">
    <source>
        <dbReference type="EMBL" id="QDL93947.1"/>
    </source>
</evidence>
<comment type="catalytic activity">
    <reaction evidence="4">
        <text>hydroxyacetone + NADP(+) = methylglyoxal + NADPH + H(+)</text>
        <dbReference type="Rhea" id="RHEA:27986"/>
        <dbReference type="ChEBI" id="CHEBI:15378"/>
        <dbReference type="ChEBI" id="CHEBI:17158"/>
        <dbReference type="ChEBI" id="CHEBI:27957"/>
        <dbReference type="ChEBI" id="CHEBI:57783"/>
        <dbReference type="ChEBI" id="CHEBI:58349"/>
    </reaction>
</comment>
<dbReference type="PIRSF" id="PIRSF000097">
    <property type="entry name" value="AKR"/>
    <property type="match status" value="1"/>
</dbReference>
<sequence length="278" mass="30604">MIYREIDGNRMPALGFGTWELSGESGISAIRTALDTGYRHIDTAVRYDNETEVGTALRASGIAREELFVTTKVWHDSLRPEQVARSVSRSLERLQLEQVDLLLVHWPSPEGVPLDETLAAFAEARDAGQTRLIGVSNFPTALIAEAVDRLGSPVRVNQVEYHPFLDQSAVRDALRARDMVLTAYQPIAAGAVFGTPVLEEIARRHGKSAAQVSLRWLLQQDGVAAIPRSGNPANIRSNFDIFDFALSEAEMAEIFALTGNGRRVNPGFAPEWDRLEPA</sequence>
<evidence type="ECO:0000259" key="8">
    <source>
        <dbReference type="Pfam" id="PF00248"/>
    </source>
</evidence>
<evidence type="ECO:0000256" key="2">
    <source>
        <dbReference type="ARBA" id="ARBA00022857"/>
    </source>
</evidence>
<proteinExistence type="inferred from homology"/>
<reference evidence="9 10" key="1">
    <citation type="submission" date="2019-06" db="EMBL/GenBank/DDBJ databases">
        <title>Genome sequence of Rhodobacteraceae bacterium D4M1.</title>
        <authorList>
            <person name="Cao J."/>
        </authorList>
    </citation>
    <scope>NUCLEOTIDE SEQUENCE [LARGE SCALE GENOMIC DNA]</scope>
    <source>
        <strain evidence="9 10">D4M1</strain>
        <plasmid evidence="10">pd4m1a</plasmid>
    </source>
</reference>
<dbReference type="PROSITE" id="PS00062">
    <property type="entry name" value="ALDOKETO_REDUCTASE_2"/>
    <property type="match status" value="1"/>
</dbReference>
<dbReference type="InterPro" id="IPR023210">
    <property type="entry name" value="NADP_OxRdtase_dom"/>
</dbReference>
<dbReference type="EMBL" id="CP040819">
    <property type="protein sequence ID" value="QDL93947.1"/>
    <property type="molecule type" value="Genomic_DNA"/>
</dbReference>
<dbReference type="SUPFAM" id="SSF51430">
    <property type="entry name" value="NAD(P)-linked oxidoreductase"/>
    <property type="match status" value="1"/>
</dbReference>
<evidence type="ECO:0000256" key="4">
    <source>
        <dbReference type="ARBA" id="ARBA00049445"/>
    </source>
</evidence>
<dbReference type="PANTHER" id="PTHR43827">
    <property type="entry name" value="2,5-DIKETO-D-GLUCONIC ACID REDUCTASE"/>
    <property type="match status" value="1"/>
</dbReference>
<organism evidence="9 10">
    <name type="scientific">Paroceanicella profunda</name>
    <dbReference type="NCBI Taxonomy" id="2579971"/>
    <lineage>
        <taxon>Bacteria</taxon>
        <taxon>Pseudomonadati</taxon>
        <taxon>Pseudomonadota</taxon>
        <taxon>Alphaproteobacteria</taxon>
        <taxon>Rhodobacterales</taxon>
        <taxon>Paracoccaceae</taxon>
        <taxon>Paroceanicella</taxon>
    </lineage>
</organism>
<dbReference type="OrthoDB" id="9768793at2"/>
<keyword evidence="2" id="KW-0521">NADP</keyword>
<evidence type="ECO:0000256" key="1">
    <source>
        <dbReference type="ARBA" id="ARBA00007905"/>
    </source>
</evidence>
<evidence type="ECO:0000256" key="6">
    <source>
        <dbReference type="PIRSR" id="PIRSR000097-2"/>
    </source>
</evidence>
<dbReference type="Pfam" id="PF00248">
    <property type="entry name" value="Aldo_ket_red"/>
    <property type="match status" value="1"/>
</dbReference>
<protein>
    <submittedName>
        <fullName evidence="9">Aldo/keto reductase</fullName>
    </submittedName>
</protein>
<geneLocation type="plasmid" evidence="10">
    <name>pd4m1a</name>
</geneLocation>
<dbReference type="PRINTS" id="PR00069">
    <property type="entry name" value="ALDKETRDTASE"/>
</dbReference>
<feature type="domain" description="NADP-dependent oxidoreductase" evidence="8">
    <location>
        <begin position="14"/>
        <end position="255"/>
    </location>
</feature>
<dbReference type="PROSITE" id="PS00798">
    <property type="entry name" value="ALDOKETO_REDUCTASE_1"/>
    <property type="match status" value="1"/>
</dbReference>
<keyword evidence="9" id="KW-0614">Plasmid</keyword>
<dbReference type="InterPro" id="IPR036812">
    <property type="entry name" value="NAD(P)_OxRdtase_dom_sf"/>
</dbReference>
<feature type="site" description="Lowers pKa of active site Tyr" evidence="7">
    <location>
        <position position="72"/>
    </location>
</feature>
<dbReference type="GO" id="GO:1990002">
    <property type="term" value="F:methylglyoxal reductase (NADPH) (acetol producing) activity"/>
    <property type="evidence" value="ECO:0007669"/>
    <property type="project" value="TreeGrafter"/>
</dbReference>
<dbReference type="InterPro" id="IPR018170">
    <property type="entry name" value="Aldo/ket_reductase_CS"/>
</dbReference>
<evidence type="ECO:0000256" key="3">
    <source>
        <dbReference type="ARBA" id="ARBA00023002"/>
    </source>
</evidence>
<gene>
    <name evidence="9" type="ORF">FDP22_18910</name>
</gene>
<evidence type="ECO:0000313" key="10">
    <source>
        <dbReference type="Proteomes" id="UP000305888"/>
    </source>
</evidence>
<accession>A0A5B8FJ22</accession>
<comment type="similarity">
    <text evidence="1">Belongs to the aldo/keto reductase family.</text>
</comment>
<name>A0A5B8FJ22_9RHOB</name>
<feature type="active site" description="Proton donor" evidence="5">
    <location>
        <position position="47"/>
    </location>
</feature>
<evidence type="ECO:0000256" key="5">
    <source>
        <dbReference type="PIRSR" id="PIRSR000097-1"/>
    </source>
</evidence>
<keyword evidence="3" id="KW-0560">Oxidoreductase</keyword>
<dbReference type="AlphaFoldDB" id="A0A5B8FJ22"/>
<keyword evidence="10" id="KW-1185">Reference proteome</keyword>
<dbReference type="PANTHER" id="PTHR43827:SF3">
    <property type="entry name" value="NADP-DEPENDENT OXIDOREDUCTASE DOMAIN-CONTAINING PROTEIN"/>
    <property type="match status" value="1"/>
</dbReference>
<feature type="binding site" evidence="6">
    <location>
        <position position="105"/>
    </location>
    <ligand>
        <name>substrate</name>
    </ligand>
</feature>
<dbReference type="Proteomes" id="UP000305888">
    <property type="component" value="Plasmid pD4M1A"/>
</dbReference>
<dbReference type="CDD" id="cd19140">
    <property type="entry name" value="AKR_AKR3F3"/>
    <property type="match status" value="1"/>
</dbReference>